<dbReference type="GO" id="GO:0020037">
    <property type="term" value="F:heme binding"/>
    <property type="evidence" value="ECO:0007669"/>
    <property type="project" value="InterPro"/>
</dbReference>
<keyword evidence="16" id="KW-1185">Reference proteome</keyword>
<keyword evidence="9 11" id="KW-0408">Iron</keyword>
<dbReference type="EMBL" id="BDRX01000177">
    <property type="protein sequence ID" value="GBF99861.1"/>
    <property type="molecule type" value="Genomic_DNA"/>
</dbReference>
<feature type="domain" description="Cytochrome c" evidence="14">
    <location>
        <begin position="10"/>
        <end position="111"/>
    </location>
</feature>
<evidence type="ECO:0000256" key="11">
    <source>
        <dbReference type="PROSITE-ProRule" id="PRU00433"/>
    </source>
</evidence>
<dbReference type="SUPFAM" id="SSF46626">
    <property type="entry name" value="Cytochrome c"/>
    <property type="match status" value="1"/>
</dbReference>
<dbReference type="Gene3D" id="1.10.760.10">
    <property type="entry name" value="Cytochrome c-like domain"/>
    <property type="match status" value="1"/>
</dbReference>
<evidence type="ECO:0000256" key="1">
    <source>
        <dbReference type="ARBA" id="ARBA00002555"/>
    </source>
</evidence>
<dbReference type="FunFam" id="1.10.760.10:FF:000001">
    <property type="entry name" value="Cytochrome c iso-1"/>
    <property type="match status" value="1"/>
</dbReference>
<gene>
    <name evidence="15" type="ORF">Rsub_12501</name>
</gene>
<protein>
    <submittedName>
        <fullName evidence="15">Cytochrome c</fullName>
    </submittedName>
</protein>
<dbReference type="InterPro" id="IPR036909">
    <property type="entry name" value="Cyt_c-like_dom_sf"/>
</dbReference>
<evidence type="ECO:0000256" key="10">
    <source>
        <dbReference type="ARBA" id="ARBA00023128"/>
    </source>
</evidence>
<name>A0A2V0PJ80_9CHLO</name>
<keyword evidence="6 13" id="KW-0679">Respiratory chain</keyword>
<dbReference type="InterPro" id="IPR009056">
    <property type="entry name" value="Cyt_c-like_dom"/>
</dbReference>
<dbReference type="FunCoup" id="A0A2V0PJ80">
    <property type="interactions" value="1211"/>
</dbReference>
<reference evidence="15 16" key="1">
    <citation type="journal article" date="2018" name="Sci. Rep.">
        <title>Raphidocelis subcapitata (=Pseudokirchneriella subcapitata) provides an insight into genome evolution and environmental adaptations in the Sphaeropleales.</title>
        <authorList>
            <person name="Suzuki S."/>
            <person name="Yamaguchi H."/>
            <person name="Nakajima N."/>
            <person name="Kawachi M."/>
        </authorList>
    </citation>
    <scope>NUCLEOTIDE SEQUENCE [LARGE SCALE GENOMIC DNA]</scope>
    <source>
        <strain evidence="15 16">NIES-35</strain>
    </source>
</reference>
<evidence type="ECO:0000256" key="5">
    <source>
        <dbReference type="ARBA" id="ARBA00022617"/>
    </source>
</evidence>
<evidence type="ECO:0000256" key="12">
    <source>
        <dbReference type="RuleBase" id="RU004426"/>
    </source>
</evidence>
<comment type="caution">
    <text evidence="15">The sequence shown here is derived from an EMBL/GenBank/DDBJ whole genome shotgun (WGS) entry which is preliminary data.</text>
</comment>
<comment type="subcellular location">
    <subcellularLocation>
        <location evidence="2">Mitochondrion intermembrane space</location>
    </subcellularLocation>
</comment>
<dbReference type="PRINTS" id="PR00604">
    <property type="entry name" value="CYTCHRMECIAB"/>
</dbReference>
<evidence type="ECO:0000256" key="3">
    <source>
        <dbReference type="ARBA" id="ARBA00006488"/>
    </source>
</evidence>
<evidence type="ECO:0000313" key="16">
    <source>
        <dbReference type="Proteomes" id="UP000247498"/>
    </source>
</evidence>
<proteinExistence type="inferred from homology"/>
<accession>A0A2V0PJ80</accession>
<comment type="similarity">
    <text evidence="3 12">Belongs to the cytochrome c family.</text>
</comment>
<keyword evidence="8 13" id="KW-0249">Electron transport</keyword>
<dbReference type="STRING" id="307507.A0A2V0PJ80"/>
<dbReference type="AlphaFoldDB" id="A0A2V0PJ80"/>
<keyword evidence="4 13" id="KW-0813">Transport</keyword>
<comment type="PTM">
    <text evidence="13">Binds 1 heme group per subunit.</text>
</comment>
<evidence type="ECO:0000256" key="13">
    <source>
        <dbReference type="RuleBase" id="RU004427"/>
    </source>
</evidence>
<evidence type="ECO:0000256" key="4">
    <source>
        <dbReference type="ARBA" id="ARBA00022448"/>
    </source>
</evidence>
<evidence type="ECO:0000256" key="2">
    <source>
        <dbReference type="ARBA" id="ARBA00004569"/>
    </source>
</evidence>
<evidence type="ECO:0000256" key="9">
    <source>
        <dbReference type="ARBA" id="ARBA00023004"/>
    </source>
</evidence>
<evidence type="ECO:0000256" key="8">
    <source>
        <dbReference type="ARBA" id="ARBA00022982"/>
    </source>
</evidence>
<organism evidence="15 16">
    <name type="scientific">Raphidocelis subcapitata</name>
    <dbReference type="NCBI Taxonomy" id="307507"/>
    <lineage>
        <taxon>Eukaryota</taxon>
        <taxon>Viridiplantae</taxon>
        <taxon>Chlorophyta</taxon>
        <taxon>core chlorophytes</taxon>
        <taxon>Chlorophyceae</taxon>
        <taxon>CS clade</taxon>
        <taxon>Sphaeropleales</taxon>
        <taxon>Selenastraceae</taxon>
        <taxon>Raphidocelis</taxon>
    </lineage>
</organism>
<dbReference type="GO" id="GO:0046872">
    <property type="term" value="F:metal ion binding"/>
    <property type="evidence" value="ECO:0007669"/>
    <property type="project" value="UniProtKB-KW"/>
</dbReference>
<dbReference type="PROSITE" id="PS51007">
    <property type="entry name" value="CYTC"/>
    <property type="match status" value="1"/>
</dbReference>
<keyword evidence="10 13" id="KW-0496">Mitochondrion</keyword>
<dbReference type="PANTHER" id="PTHR11961">
    <property type="entry name" value="CYTOCHROME C"/>
    <property type="match status" value="1"/>
</dbReference>
<sequence>MASFADAPPGDLAVGEKIFRTKCAQCHTAEKGSGHKQGPNLGGLFGRQSGQAAGFAYSKANKEKAVLWAEDTLYDYLLNPKKYIPGTKMVFAGLKKPEERASLIAYLKQATA</sequence>
<evidence type="ECO:0000313" key="15">
    <source>
        <dbReference type="EMBL" id="GBF99861.1"/>
    </source>
</evidence>
<evidence type="ECO:0000256" key="7">
    <source>
        <dbReference type="ARBA" id="ARBA00022723"/>
    </source>
</evidence>
<dbReference type="GO" id="GO:0009055">
    <property type="term" value="F:electron transfer activity"/>
    <property type="evidence" value="ECO:0007669"/>
    <property type="project" value="InterPro"/>
</dbReference>
<dbReference type="InParanoid" id="A0A2V0PJ80"/>
<keyword evidence="7 11" id="KW-0479">Metal-binding</keyword>
<evidence type="ECO:0000259" key="14">
    <source>
        <dbReference type="PROSITE" id="PS51007"/>
    </source>
</evidence>
<dbReference type="Pfam" id="PF00034">
    <property type="entry name" value="Cytochrom_C"/>
    <property type="match status" value="1"/>
</dbReference>
<dbReference type="Proteomes" id="UP000247498">
    <property type="component" value="Unassembled WGS sequence"/>
</dbReference>
<evidence type="ECO:0000256" key="6">
    <source>
        <dbReference type="ARBA" id="ARBA00022660"/>
    </source>
</evidence>
<comment type="function">
    <text evidence="1 13">Electron carrier protein. The oxidized form of the cytochrome c heme group can accept an electron from the heme group of the cytochrome c1 subunit of cytochrome reductase. Cytochrome c then transfers this electron to the cytochrome oxidase complex, the final protein carrier in the mitochondrial electron-transport chain.</text>
</comment>
<keyword evidence="5 11" id="KW-0349">Heme</keyword>
<dbReference type="GO" id="GO:0010336">
    <property type="term" value="P:gibberellic acid homeostasis"/>
    <property type="evidence" value="ECO:0007669"/>
    <property type="project" value="UniProtKB-ARBA"/>
</dbReference>
<dbReference type="InterPro" id="IPR002327">
    <property type="entry name" value="Cyt_c_1A/1B"/>
</dbReference>
<dbReference type="OrthoDB" id="449280at2759"/>
<dbReference type="GO" id="GO:0005758">
    <property type="term" value="C:mitochondrial intermembrane space"/>
    <property type="evidence" value="ECO:0007669"/>
    <property type="project" value="UniProtKB-SubCell"/>
</dbReference>